<evidence type="ECO:0000256" key="1">
    <source>
        <dbReference type="SAM" id="Phobius"/>
    </source>
</evidence>
<feature type="transmembrane region" description="Helical" evidence="1">
    <location>
        <begin position="343"/>
        <end position="363"/>
    </location>
</feature>
<dbReference type="EMBL" id="CP133218">
    <property type="protein sequence ID" value="WML92019.1"/>
    <property type="molecule type" value="Genomic_DNA"/>
</dbReference>
<keyword evidence="1" id="KW-0812">Transmembrane</keyword>
<dbReference type="RefSeq" id="WP_308897030.1">
    <property type="nucleotide sequence ID" value="NZ_CP133218.1"/>
</dbReference>
<evidence type="ECO:0000313" key="2">
    <source>
        <dbReference type="EMBL" id="WML92019.1"/>
    </source>
</evidence>
<dbReference type="Proteomes" id="UP001236657">
    <property type="component" value="Chromosome"/>
</dbReference>
<feature type="transmembrane region" description="Helical" evidence="1">
    <location>
        <begin position="369"/>
        <end position="391"/>
    </location>
</feature>
<evidence type="ECO:0008006" key="4">
    <source>
        <dbReference type="Google" id="ProtNLM"/>
    </source>
</evidence>
<feature type="transmembrane region" description="Helical" evidence="1">
    <location>
        <begin position="21"/>
        <end position="39"/>
    </location>
</feature>
<organism evidence="2 3">
    <name type="scientific">Thiothrix lacustris</name>
    <dbReference type="NCBI Taxonomy" id="525917"/>
    <lineage>
        <taxon>Bacteria</taxon>
        <taxon>Pseudomonadati</taxon>
        <taxon>Pseudomonadota</taxon>
        <taxon>Gammaproteobacteria</taxon>
        <taxon>Thiotrichales</taxon>
        <taxon>Thiotrichaceae</taxon>
        <taxon>Thiothrix</taxon>
    </lineage>
</organism>
<feature type="transmembrane region" description="Helical" evidence="1">
    <location>
        <begin position="45"/>
        <end position="66"/>
    </location>
</feature>
<name>A0ABY9MTN3_9GAMM</name>
<keyword evidence="1" id="KW-1133">Transmembrane helix</keyword>
<reference evidence="2 3" key="1">
    <citation type="submission" date="2023-08" db="EMBL/GenBank/DDBJ databases">
        <title>New molecular markers tilS and rpoB for phylogenetic and monitoring studies of the genus Thiothrix biodiversity.</title>
        <authorList>
            <person name="Ravin N.V."/>
            <person name="Smolyakov D."/>
            <person name="Markov N.D."/>
            <person name="Beletsky A.V."/>
            <person name="Mardanov A.V."/>
            <person name="Rudenko T.S."/>
            <person name="Grabovich M.Y."/>
        </authorList>
    </citation>
    <scope>NUCLEOTIDE SEQUENCE [LARGE SCALE GENOMIC DNA]</scope>
    <source>
        <strain evidence="2 3">MK1</strain>
    </source>
</reference>
<feature type="transmembrane region" description="Helical" evidence="1">
    <location>
        <begin position="233"/>
        <end position="250"/>
    </location>
</feature>
<feature type="transmembrane region" description="Helical" evidence="1">
    <location>
        <begin position="140"/>
        <end position="160"/>
    </location>
</feature>
<keyword evidence="3" id="KW-1185">Reference proteome</keyword>
<protein>
    <recommendedName>
        <fullName evidence="4">O-antigen polymerase</fullName>
    </recommendedName>
</protein>
<accession>A0ABY9MTN3</accession>
<feature type="transmembrane region" description="Helical" evidence="1">
    <location>
        <begin position="111"/>
        <end position="128"/>
    </location>
</feature>
<sequence>MQHNTTLLKMPQTNGIMASMYDKWLMVISLAIVSGLFFLSDDHRFGLAFLREAIIGLSLLAVAYVLMLKKDQLDSADWYFLVMVGLLFMLPPIFAYLNFHQPLQYGFLEERRTLLYLLYFLIMATIGGRKGYGDGDLEAILKYLFYIALIWSVANAFALIPRNSGFSFSVHAEQFTEGFIATDDRFETRFMEGGFLITLYPYYLIARGYFLKAVVPILLLATYMLYINQTRGFGLLIAIVFIWITILRHRVNNFNISVLLLIPVVFVLGYFAYFLYAHAFGDSVIFYDYHRNRELHVLLGEALRDFFMPHGALSLQFNEGFRSVYGINIYVSDIGLTGLIFKYGILFIPLAFLMIMTVYLLFSKYKNDFSIILMALLLANFMVAPLGDFLGRGTEGFALLMVLVRLQGVNHEHKYIACVRRGRAS</sequence>
<keyword evidence="1" id="KW-0472">Membrane</keyword>
<feature type="transmembrane region" description="Helical" evidence="1">
    <location>
        <begin position="256"/>
        <end position="276"/>
    </location>
</feature>
<evidence type="ECO:0000313" key="3">
    <source>
        <dbReference type="Proteomes" id="UP001236657"/>
    </source>
</evidence>
<proteinExistence type="predicted"/>
<feature type="transmembrane region" description="Helical" evidence="1">
    <location>
        <begin position="78"/>
        <end position="99"/>
    </location>
</feature>
<gene>
    <name evidence="2" type="ORF">RCF98_06670</name>
</gene>